<dbReference type="PROSITE" id="PS51257">
    <property type="entry name" value="PROKAR_LIPOPROTEIN"/>
    <property type="match status" value="1"/>
</dbReference>
<feature type="signal peptide" evidence="2">
    <location>
        <begin position="1"/>
        <end position="28"/>
    </location>
</feature>
<protein>
    <submittedName>
        <fullName evidence="4">ABC transporter substrate-binding protein</fullName>
    </submittedName>
</protein>
<reference evidence="4" key="1">
    <citation type="submission" date="2021-03" db="EMBL/GenBank/DDBJ databases">
        <title>Antimicrobial resistance genes in bacteria isolated from Japanese honey, and their potential for conferring macrolide and lincosamide resistance in the American foulbrood pathogen Paenibacillus larvae.</title>
        <authorList>
            <person name="Okamoto M."/>
            <person name="Kumagai M."/>
            <person name="Kanamori H."/>
            <person name="Takamatsu D."/>
        </authorList>
    </citation>
    <scope>NUCLEOTIDE SEQUENCE</scope>
    <source>
        <strain evidence="4">J40TS1</strain>
    </source>
</reference>
<dbReference type="Pfam" id="PF01547">
    <property type="entry name" value="SBP_bac_1"/>
    <property type="match status" value="1"/>
</dbReference>
<dbReference type="Pfam" id="PF12010">
    <property type="entry name" value="DUF3502"/>
    <property type="match status" value="1"/>
</dbReference>
<feature type="chain" id="PRO_5037034099" evidence="2">
    <location>
        <begin position="29"/>
        <end position="501"/>
    </location>
</feature>
<dbReference type="InterPro" id="IPR022627">
    <property type="entry name" value="DUF3502"/>
</dbReference>
<gene>
    <name evidence="4" type="ORF">J40TS1_26990</name>
</gene>
<comment type="caution">
    <text evidence="4">The sequence shown here is derived from an EMBL/GenBank/DDBJ whole genome shotgun (WGS) entry which is preliminary data.</text>
</comment>
<sequence>MRLTFKFNAMLSLLLALALLLAACSSGGSPERENPTNSEGGDDKPVELVFAFLNVASIFKDLQKVEDEINKITQEKINAKIKLMPIDVAAWTQQTNLILAGSEPLDLIVSSATLNYSSQVAKGQIIALDDLIEQYAPDIKHTMPAEILAGAKLNGVTYGIPSVRDFATDYGYIARKDILDKHNIDLSTVKTFEDLTAIFQILKEKEPDMYPIVQRSQTVTIVTDMFTGYIDGLGNNIGVLNYDDDSTQLFNLFESDIYRKYSELAHEWYKKGFVPPDASTSQESNTAMMRANKAIGYLSNFKPGFENQEKVANGMEMVAVRITEPVSSSSTAASFMISIAKNSKNPEKAMEMINLLYTDKDIVNLLDNGIEGIHYVQAGDGTIKLPDGVTEQTYLATQWMIGNNALAYPWQGTAPDIWDQMKAFNESAKLSKAIGFVFDTTNVKTEVAAVQNVLDEYRPGIESGTLDPSTIADFNKKLKDAGLDTMIAEKQKQLDAWLQTQ</sequence>
<evidence type="ECO:0000256" key="2">
    <source>
        <dbReference type="SAM" id="SignalP"/>
    </source>
</evidence>
<keyword evidence="2" id="KW-0732">Signal</keyword>
<evidence type="ECO:0000256" key="1">
    <source>
        <dbReference type="SAM" id="Coils"/>
    </source>
</evidence>
<accession>A0A919YM98</accession>
<feature type="coiled-coil region" evidence="1">
    <location>
        <begin position="55"/>
        <end position="82"/>
    </location>
</feature>
<evidence type="ECO:0000259" key="3">
    <source>
        <dbReference type="Pfam" id="PF12010"/>
    </source>
</evidence>
<organism evidence="4 5">
    <name type="scientific">Paenibacillus montaniterrae</name>
    <dbReference type="NCBI Taxonomy" id="429341"/>
    <lineage>
        <taxon>Bacteria</taxon>
        <taxon>Bacillati</taxon>
        <taxon>Bacillota</taxon>
        <taxon>Bacilli</taxon>
        <taxon>Bacillales</taxon>
        <taxon>Paenibacillaceae</taxon>
        <taxon>Paenibacillus</taxon>
    </lineage>
</organism>
<dbReference type="Proteomes" id="UP000683139">
    <property type="component" value="Unassembled WGS sequence"/>
</dbReference>
<dbReference type="InterPro" id="IPR006059">
    <property type="entry name" value="SBP"/>
</dbReference>
<dbReference type="AlphaFoldDB" id="A0A919YM98"/>
<proteinExistence type="predicted"/>
<dbReference type="Gene3D" id="3.40.190.10">
    <property type="entry name" value="Periplasmic binding protein-like II"/>
    <property type="match status" value="2"/>
</dbReference>
<dbReference type="InterPro" id="IPR050490">
    <property type="entry name" value="Bact_solute-bd_prot1"/>
</dbReference>
<dbReference type="EMBL" id="BOSE01000004">
    <property type="protein sequence ID" value="GIP17057.1"/>
    <property type="molecule type" value="Genomic_DNA"/>
</dbReference>
<name>A0A919YM98_9BACL</name>
<keyword evidence="1" id="KW-0175">Coiled coil</keyword>
<dbReference type="SUPFAM" id="SSF53850">
    <property type="entry name" value="Periplasmic binding protein-like II"/>
    <property type="match status" value="1"/>
</dbReference>
<keyword evidence="5" id="KW-1185">Reference proteome</keyword>
<evidence type="ECO:0000313" key="4">
    <source>
        <dbReference type="EMBL" id="GIP17057.1"/>
    </source>
</evidence>
<feature type="domain" description="DUF3502" evidence="3">
    <location>
        <begin position="433"/>
        <end position="498"/>
    </location>
</feature>
<dbReference type="RefSeq" id="WP_213515911.1">
    <property type="nucleotide sequence ID" value="NZ_BOSE01000004.1"/>
</dbReference>
<dbReference type="PANTHER" id="PTHR43649">
    <property type="entry name" value="ARABINOSE-BINDING PROTEIN-RELATED"/>
    <property type="match status" value="1"/>
</dbReference>
<dbReference type="PANTHER" id="PTHR43649:SF17">
    <property type="entry name" value="ABC TRANSPORTER SOLUTE BINDING PROTEIN-SUGAR TRANSPORT"/>
    <property type="match status" value="1"/>
</dbReference>
<evidence type="ECO:0000313" key="5">
    <source>
        <dbReference type="Proteomes" id="UP000683139"/>
    </source>
</evidence>